<comment type="caution">
    <text evidence="2">The sequence shown here is derived from an EMBL/GenBank/DDBJ whole genome shotgun (WGS) entry which is preliminary data.</text>
</comment>
<evidence type="ECO:0000313" key="3">
    <source>
        <dbReference type="Proteomes" id="UP000619238"/>
    </source>
</evidence>
<dbReference type="NCBIfam" id="NF011765">
    <property type="entry name" value="PRK15219.1"/>
    <property type="match status" value="1"/>
</dbReference>
<dbReference type="Proteomes" id="UP000619238">
    <property type="component" value="Unassembled WGS sequence"/>
</dbReference>
<sequence>MKAHTKETQEIMTPETSLQALKDGNERFINNTQVTRDLLDQVSDTSTGQYPFATILSCIDSRVSSELIFDQGIGDIFSVRIAGNFVNEDILGSMEFACKLAGTKLVLVLGHTACGAVKGACDHARLGNLTALINKIEPAVEAVTEPTDESLRNSGNIEFVNNVAVKNVEMTIENIRNQSPVLAEQERNGEISIVGGMYDINNGKVTFL</sequence>
<name>A0ABR7QE17_9FLAO</name>
<dbReference type="Pfam" id="PF00484">
    <property type="entry name" value="Pro_CA"/>
    <property type="match status" value="1"/>
</dbReference>
<dbReference type="PANTHER" id="PTHR11002">
    <property type="entry name" value="CARBONIC ANHYDRASE"/>
    <property type="match status" value="1"/>
</dbReference>
<dbReference type="RefSeq" id="WP_187563789.1">
    <property type="nucleotide sequence ID" value="NZ_JACGWS010000013.1"/>
</dbReference>
<dbReference type="InterPro" id="IPR001765">
    <property type="entry name" value="Carbonic_anhydrase"/>
</dbReference>
<protein>
    <submittedName>
        <fullName evidence="2">Carbonic anhydrase</fullName>
    </submittedName>
</protein>
<proteinExistence type="inferred from homology"/>
<reference evidence="2 3" key="1">
    <citation type="submission" date="2020-07" db="EMBL/GenBank/DDBJ databases">
        <title>Description of Kordia aestuariivivens sp. nov., isolated from a tidal flat.</title>
        <authorList>
            <person name="Park S."/>
            <person name="Yoon J.-H."/>
        </authorList>
    </citation>
    <scope>NUCLEOTIDE SEQUENCE [LARGE SCALE GENOMIC DNA]</scope>
    <source>
        <strain evidence="2 3">YSTF-M3</strain>
    </source>
</reference>
<dbReference type="CDD" id="cd03378">
    <property type="entry name" value="beta_CA_cladeC"/>
    <property type="match status" value="1"/>
</dbReference>
<gene>
    <name evidence="2" type="ORF">H2O64_18890</name>
</gene>
<dbReference type="SUPFAM" id="SSF53056">
    <property type="entry name" value="beta-carbonic anhydrase, cab"/>
    <property type="match status" value="1"/>
</dbReference>
<dbReference type="SMART" id="SM00947">
    <property type="entry name" value="Pro_CA"/>
    <property type="match status" value="1"/>
</dbReference>
<comment type="similarity">
    <text evidence="1">Belongs to the beta-class carbonic anhydrase family.</text>
</comment>
<dbReference type="PANTHER" id="PTHR11002:SF79">
    <property type="entry name" value="CARBONIC ANHYDRASE 2"/>
    <property type="match status" value="1"/>
</dbReference>
<organism evidence="2 3">
    <name type="scientific">Kordia aestuariivivens</name>
    <dbReference type="NCBI Taxonomy" id="2759037"/>
    <lineage>
        <taxon>Bacteria</taxon>
        <taxon>Pseudomonadati</taxon>
        <taxon>Bacteroidota</taxon>
        <taxon>Flavobacteriia</taxon>
        <taxon>Flavobacteriales</taxon>
        <taxon>Flavobacteriaceae</taxon>
        <taxon>Kordia</taxon>
    </lineage>
</organism>
<dbReference type="InterPro" id="IPR036874">
    <property type="entry name" value="Carbonic_anhydrase_sf"/>
</dbReference>
<accession>A0ABR7QE17</accession>
<dbReference type="EMBL" id="JACGWS010000013">
    <property type="protein sequence ID" value="MBC8756748.1"/>
    <property type="molecule type" value="Genomic_DNA"/>
</dbReference>
<dbReference type="Gene3D" id="3.40.1050.10">
    <property type="entry name" value="Carbonic anhydrase"/>
    <property type="match status" value="1"/>
</dbReference>
<evidence type="ECO:0000313" key="2">
    <source>
        <dbReference type="EMBL" id="MBC8756748.1"/>
    </source>
</evidence>
<evidence type="ECO:0000256" key="1">
    <source>
        <dbReference type="ARBA" id="ARBA00006217"/>
    </source>
</evidence>
<keyword evidence="3" id="KW-1185">Reference proteome</keyword>